<dbReference type="EMBL" id="JANGBQ010000020">
    <property type="protein sequence ID" value="MCQ5083705.1"/>
    <property type="molecule type" value="Genomic_DNA"/>
</dbReference>
<proteinExistence type="predicted"/>
<sequence>MRAGLLREIVVFKEPRMVQTATGAVSKEYVAVHRCRAYKKRFSNVTDKDKVEAKEEFYGHFGVLQVRYSPKINDRQIVEFQGVDYKIILLDRNITDNTYLVNVNKINE</sequence>
<dbReference type="InterPro" id="IPR008767">
    <property type="entry name" value="Phage_SPP1_head-tail_adaptor"/>
</dbReference>
<dbReference type="AlphaFoldDB" id="A0AAJ1FHM3"/>
<protein>
    <submittedName>
        <fullName evidence="1">Head-tail adaptor protein</fullName>
    </submittedName>
</protein>
<reference evidence="1" key="1">
    <citation type="submission" date="2022-06" db="EMBL/GenBank/DDBJ databases">
        <title>Isolation of gut microbiota from human fecal samples.</title>
        <authorList>
            <person name="Pamer E.G."/>
            <person name="Barat B."/>
            <person name="Waligurski E."/>
            <person name="Medina S."/>
            <person name="Paddock L."/>
            <person name="Mostad J."/>
        </authorList>
    </citation>
    <scope>NUCLEOTIDE SEQUENCE</scope>
    <source>
        <strain evidence="1">DFI.6.22</strain>
    </source>
</reference>
<name>A0AAJ1FHM3_9BACT</name>
<evidence type="ECO:0000313" key="2">
    <source>
        <dbReference type="Proteomes" id="UP001205035"/>
    </source>
</evidence>
<gene>
    <name evidence="1" type="ORF">NE651_12505</name>
</gene>
<dbReference type="Proteomes" id="UP001205035">
    <property type="component" value="Unassembled WGS sequence"/>
</dbReference>
<dbReference type="Gene3D" id="2.40.10.270">
    <property type="entry name" value="Bacteriophage SPP1 head-tail adaptor protein"/>
    <property type="match status" value="1"/>
</dbReference>
<organism evidence="1 2">
    <name type="scientific">Alistipes onderdonkii</name>
    <dbReference type="NCBI Taxonomy" id="328813"/>
    <lineage>
        <taxon>Bacteria</taxon>
        <taxon>Pseudomonadati</taxon>
        <taxon>Bacteroidota</taxon>
        <taxon>Bacteroidia</taxon>
        <taxon>Bacteroidales</taxon>
        <taxon>Rikenellaceae</taxon>
        <taxon>Alistipes</taxon>
    </lineage>
</organism>
<accession>A0AAJ1FHM3</accession>
<dbReference type="Pfam" id="PF05521">
    <property type="entry name" value="Phage_HCP"/>
    <property type="match status" value="1"/>
</dbReference>
<dbReference type="InterPro" id="IPR038666">
    <property type="entry name" value="SSP1_head-tail_sf"/>
</dbReference>
<evidence type="ECO:0000313" key="1">
    <source>
        <dbReference type="EMBL" id="MCQ5083705.1"/>
    </source>
</evidence>
<comment type="caution">
    <text evidence="1">The sequence shown here is derived from an EMBL/GenBank/DDBJ whole genome shotgun (WGS) entry which is preliminary data.</text>
</comment>
<dbReference type="RefSeq" id="WP_256166492.1">
    <property type="nucleotide sequence ID" value="NZ_JANGBQ010000020.1"/>
</dbReference>